<sequence>MPSVTVQSLELDLDVFAGPFDLLLSLVLREELDLMEVELADIVVTYLDHLESREQLDLEAATEFLLLIAALLELKSRLLLPGEEVEELDELAPAEAADELLERMLGYVRFRGAGRWLTERHDEGQAELFRSAPLPPELRRAFESAIASSGDPDLLGRAVGGLLRVPAAPDLSHLRAPRVALRDRLGVLRRLLRSGRFSFDQAVGDSDRMTVAVTLYALLELYKGGEAHWQQAEPFGPITVTAGAPAEDGLATEPATRLRAAS</sequence>
<proteinExistence type="predicted"/>
<organism evidence="3">
    <name type="scientific">uncultured Solirubrobacteraceae bacterium</name>
    <dbReference type="NCBI Taxonomy" id="1162706"/>
    <lineage>
        <taxon>Bacteria</taxon>
        <taxon>Bacillati</taxon>
        <taxon>Actinomycetota</taxon>
        <taxon>Thermoleophilia</taxon>
        <taxon>Solirubrobacterales</taxon>
        <taxon>Solirubrobacteraceae</taxon>
        <taxon>environmental samples</taxon>
    </lineage>
</organism>
<dbReference type="AlphaFoldDB" id="A0A6J4RA61"/>
<dbReference type="PANTHER" id="PTHR33969">
    <property type="entry name" value="SEGREGATION AND CONDENSATION PROTEIN A"/>
    <property type="match status" value="1"/>
</dbReference>
<dbReference type="EMBL" id="CADCVL010000023">
    <property type="protein sequence ID" value="CAA9464563.1"/>
    <property type="molecule type" value="Genomic_DNA"/>
</dbReference>
<keyword evidence="1" id="KW-0159">Chromosome partition</keyword>
<evidence type="ECO:0000313" key="3">
    <source>
        <dbReference type="EMBL" id="CAA9464563.1"/>
    </source>
</evidence>
<protein>
    <recommendedName>
        <fullName evidence="2">Segregation and condensation protein A</fullName>
    </recommendedName>
</protein>
<dbReference type="Gene3D" id="6.10.250.2410">
    <property type="match status" value="1"/>
</dbReference>
<gene>
    <name evidence="3" type="ORF">AVDCRST_MAG65-139</name>
</gene>
<name>A0A6J4RA61_9ACTN</name>
<evidence type="ECO:0000256" key="2">
    <source>
        <dbReference type="ARBA" id="ARBA00044777"/>
    </source>
</evidence>
<dbReference type="Pfam" id="PF02616">
    <property type="entry name" value="SMC_ScpA"/>
    <property type="match status" value="1"/>
</dbReference>
<accession>A0A6J4RA61</accession>
<reference evidence="3" key="1">
    <citation type="submission" date="2020-02" db="EMBL/GenBank/DDBJ databases">
        <authorList>
            <person name="Meier V. D."/>
        </authorList>
    </citation>
    <scope>NUCLEOTIDE SEQUENCE</scope>
    <source>
        <strain evidence="3">AVDCRST_MAG65</strain>
    </source>
</reference>
<dbReference type="GO" id="GO:0007059">
    <property type="term" value="P:chromosome segregation"/>
    <property type="evidence" value="ECO:0007669"/>
    <property type="project" value="UniProtKB-KW"/>
</dbReference>
<dbReference type="PANTHER" id="PTHR33969:SF2">
    <property type="entry name" value="SEGREGATION AND CONDENSATION PROTEIN A"/>
    <property type="match status" value="1"/>
</dbReference>
<dbReference type="InterPro" id="IPR003768">
    <property type="entry name" value="ScpA"/>
</dbReference>
<evidence type="ECO:0000256" key="1">
    <source>
        <dbReference type="ARBA" id="ARBA00022829"/>
    </source>
</evidence>